<proteinExistence type="predicted"/>
<feature type="region of interest" description="Disordered" evidence="1">
    <location>
        <begin position="50"/>
        <end position="129"/>
    </location>
</feature>
<dbReference type="EMBL" id="CAKMRJ010005745">
    <property type="protein sequence ID" value="CAH1452918.1"/>
    <property type="molecule type" value="Genomic_DNA"/>
</dbReference>
<feature type="compositionally biased region" description="Basic and acidic residues" evidence="1">
    <location>
        <begin position="1"/>
        <end position="20"/>
    </location>
</feature>
<comment type="caution">
    <text evidence="2">The sequence shown here is derived from an EMBL/GenBank/DDBJ whole genome shotgun (WGS) entry which is preliminary data.</text>
</comment>
<sequence>MVKDDRKDAHTTDKKNERKPRACIPGEGCDSNSITTPDTLYIVSMNTKNGWIPLGMPTQLREVKTQGTKRKPDRKQNQETAKAREGKTGNYPTKEDTDRRLPATERARNWQKLSPRMTPGPKPHEKQNQ</sequence>
<protein>
    <submittedName>
        <fullName evidence="2">Uncharacterized protein</fullName>
    </submittedName>
</protein>
<accession>A0AAU9PRB9</accession>
<organism evidence="2 3">
    <name type="scientific">Lactuca virosa</name>
    <dbReference type="NCBI Taxonomy" id="75947"/>
    <lineage>
        <taxon>Eukaryota</taxon>
        <taxon>Viridiplantae</taxon>
        <taxon>Streptophyta</taxon>
        <taxon>Embryophyta</taxon>
        <taxon>Tracheophyta</taxon>
        <taxon>Spermatophyta</taxon>
        <taxon>Magnoliopsida</taxon>
        <taxon>eudicotyledons</taxon>
        <taxon>Gunneridae</taxon>
        <taxon>Pentapetalae</taxon>
        <taxon>asterids</taxon>
        <taxon>campanulids</taxon>
        <taxon>Asterales</taxon>
        <taxon>Asteraceae</taxon>
        <taxon>Cichorioideae</taxon>
        <taxon>Cichorieae</taxon>
        <taxon>Lactucinae</taxon>
        <taxon>Lactuca</taxon>
    </lineage>
</organism>
<dbReference type="AlphaFoldDB" id="A0AAU9PRB9"/>
<gene>
    <name evidence="2" type="ORF">LVIROSA_LOCUS38204</name>
</gene>
<evidence type="ECO:0000313" key="2">
    <source>
        <dbReference type="EMBL" id="CAH1452918.1"/>
    </source>
</evidence>
<dbReference type="Proteomes" id="UP001157418">
    <property type="component" value="Unassembled WGS sequence"/>
</dbReference>
<evidence type="ECO:0000256" key="1">
    <source>
        <dbReference type="SAM" id="MobiDB-lite"/>
    </source>
</evidence>
<reference evidence="2 3" key="1">
    <citation type="submission" date="2022-01" db="EMBL/GenBank/DDBJ databases">
        <authorList>
            <person name="Xiong W."/>
            <person name="Schranz E."/>
        </authorList>
    </citation>
    <scope>NUCLEOTIDE SEQUENCE [LARGE SCALE GENOMIC DNA]</scope>
</reference>
<evidence type="ECO:0000313" key="3">
    <source>
        <dbReference type="Proteomes" id="UP001157418"/>
    </source>
</evidence>
<name>A0AAU9PRB9_9ASTR</name>
<feature type="compositionally biased region" description="Basic and acidic residues" evidence="1">
    <location>
        <begin position="74"/>
        <end position="108"/>
    </location>
</feature>
<feature type="region of interest" description="Disordered" evidence="1">
    <location>
        <begin position="1"/>
        <end position="36"/>
    </location>
</feature>
<keyword evidence="3" id="KW-1185">Reference proteome</keyword>